<dbReference type="EMBL" id="CAIJ01000408">
    <property type="protein sequence ID" value="CCI03523.1"/>
    <property type="molecule type" value="Genomic_DNA"/>
</dbReference>
<name>I4G6G2_MICAE</name>
<dbReference type="HOGENOM" id="CLU_3202027_0_0_3"/>
<proteinExistence type="predicted"/>
<accession>I4G6G2</accession>
<gene>
    <name evidence="1" type="ORF">MICAC_4660010</name>
</gene>
<organism evidence="1 2">
    <name type="scientific">Microcystis aeruginosa PCC 9443</name>
    <dbReference type="NCBI Taxonomy" id="1160281"/>
    <lineage>
        <taxon>Bacteria</taxon>
        <taxon>Bacillati</taxon>
        <taxon>Cyanobacteriota</taxon>
        <taxon>Cyanophyceae</taxon>
        <taxon>Oscillatoriophycideae</taxon>
        <taxon>Chroococcales</taxon>
        <taxon>Microcystaceae</taxon>
        <taxon>Microcystis</taxon>
    </lineage>
</organism>
<comment type="caution">
    <text evidence="1">The sequence shown here is derived from an EMBL/GenBank/DDBJ whole genome shotgun (WGS) entry which is preliminary data.</text>
</comment>
<evidence type="ECO:0000313" key="2">
    <source>
        <dbReference type="Proteomes" id="UP000003480"/>
    </source>
</evidence>
<dbReference type="Proteomes" id="UP000003480">
    <property type="component" value="Unassembled WGS sequence"/>
</dbReference>
<sequence length="45" mass="4938">MISLSYIVAINLCVLCVSVVRSTHSPPDCILEYILPTKPGRANCF</sequence>
<dbReference type="AlphaFoldDB" id="I4G6G2"/>
<evidence type="ECO:0000313" key="1">
    <source>
        <dbReference type="EMBL" id="CCI03523.1"/>
    </source>
</evidence>
<reference evidence="1 2" key="1">
    <citation type="submission" date="2012-04" db="EMBL/GenBank/DDBJ databases">
        <authorList>
            <person name="Genoscope - CEA"/>
        </authorList>
    </citation>
    <scope>NUCLEOTIDE SEQUENCE [LARGE SCALE GENOMIC DNA]</scope>
    <source>
        <strain evidence="1 2">9443</strain>
    </source>
</reference>
<protein>
    <submittedName>
        <fullName evidence="1">Uncharacterized protein</fullName>
    </submittedName>
</protein>